<dbReference type="RefSeq" id="WP_036435223.1">
    <property type="nucleotide sequence ID" value="NZ_LR215039.1"/>
</dbReference>
<name>A0A449B5M3_9BACT</name>
<dbReference type="EMBL" id="LR215039">
    <property type="protein sequence ID" value="VEU75869.1"/>
    <property type="molecule type" value="Genomic_DNA"/>
</dbReference>
<reference evidence="1 2" key="1">
    <citation type="submission" date="2019-01" db="EMBL/GenBank/DDBJ databases">
        <authorList>
            <consortium name="Pathogen Informatics"/>
        </authorList>
    </citation>
    <scope>NUCLEOTIDE SEQUENCE [LARGE SCALE GENOMIC DNA]</scope>
    <source>
        <strain evidence="1 2">NCTC10179</strain>
    </source>
</reference>
<dbReference type="OrthoDB" id="402919at2"/>
<accession>A0A449B5M3</accession>
<organism evidence="1 2">
    <name type="scientific">Mycoplasmopsis columboralis</name>
    <dbReference type="NCBI Taxonomy" id="171282"/>
    <lineage>
        <taxon>Bacteria</taxon>
        <taxon>Bacillati</taxon>
        <taxon>Mycoplasmatota</taxon>
        <taxon>Mycoplasmoidales</taxon>
        <taxon>Metamycoplasmataceae</taxon>
        <taxon>Mycoplasmopsis</taxon>
    </lineage>
</organism>
<proteinExistence type="predicted"/>
<keyword evidence="2" id="KW-1185">Reference proteome</keyword>
<dbReference type="KEGG" id="mcou:NCTC10179_00025"/>
<dbReference type="Proteomes" id="UP000289497">
    <property type="component" value="Chromosome"/>
</dbReference>
<dbReference type="AlphaFoldDB" id="A0A449B5M3"/>
<evidence type="ECO:0000313" key="1">
    <source>
        <dbReference type="EMBL" id="VEU75869.1"/>
    </source>
</evidence>
<sequence length="241" mass="29174">MINKVWKREFNKISKGIDTISFDKYGNQILKYDNFNNKNWNNCRPLIVFHYGEYTFYLNMRSAKKDRKQLPFEYEIQNKNNTNNDWVDTSNIMVMNTEEFDLLYSEKDYEEINSLSLFDAKQIMSMVINNFTQDSIDYDLTFQKVEINKETMQPESKIILSTLNFKAYKMLDYMESFPYNESLWYIFEDLKNASDEEFLEYIHNNKNDWDLIKNRYRSEILEPSEEESKNNAKKEKQVIVM</sequence>
<protein>
    <submittedName>
        <fullName evidence="1">Uncharacterized protein</fullName>
    </submittedName>
</protein>
<gene>
    <name evidence="1" type="ORF">NCTC10179_00025</name>
</gene>
<evidence type="ECO:0000313" key="2">
    <source>
        <dbReference type="Proteomes" id="UP000289497"/>
    </source>
</evidence>
<dbReference type="NCBIfam" id="NF045891">
    <property type="entry name" value="ICE_Mbov_0400"/>
    <property type="match status" value="1"/>
</dbReference>